<organism evidence="1 2">
    <name type="scientific">Streptomyces flavochromogenes</name>
    <dbReference type="NCBI Taxonomy" id="68199"/>
    <lineage>
        <taxon>Bacteria</taxon>
        <taxon>Bacillati</taxon>
        <taxon>Actinomycetota</taxon>
        <taxon>Actinomycetes</taxon>
        <taxon>Kitasatosporales</taxon>
        <taxon>Streptomycetaceae</taxon>
        <taxon>Streptomyces</taxon>
    </lineage>
</organism>
<protein>
    <submittedName>
        <fullName evidence="1">Uncharacterized protein</fullName>
    </submittedName>
</protein>
<dbReference type="Proteomes" id="UP001602370">
    <property type="component" value="Unassembled WGS sequence"/>
</dbReference>
<proteinExistence type="predicted"/>
<gene>
    <name evidence="1" type="ORF">ACFY8C_02420</name>
</gene>
<dbReference type="RefSeq" id="WP_030314200.1">
    <property type="nucleotide sequence ID" value="NZ_JBIBDZ010000001.1"/>
</dbReference>
<sequence>MESRPIDPERLAARFARLAIGAALDEGDPDGWPDGRRIIGRAVTRSVGPNACTEITRFLEAARNRELGRQVGDPQRALADMFLDFLHQAWVAEQSDLDAAT</sequence>
<comment type="caution">
    <text evidence="1">The sequence shown here is derived from an EMBL/GenBank/DDBJ whole genome shotgun (WGS) entry which is preliminary data.</text>
</comment>
<reference evidence="1 2" key="1">
    <citation type="submission" date="2024-10" db="EMBL/GenBank/DDBJ databases">
        <title>The Natural Products Discovery Center: Release of the First 8490 Sequenced Strains for Exploring Actinobacteria Biosynthetic Diversity.</title>
        <authorList>
            <person name="Kalkreuter E."/>
            <person name="Kautsar S.A."/>
            <person name="Yang D."/>
            <person name="Bader C.D."/>
            <person name="Teijaro C.N."/>
            <person name="Fluegel L."/>
            <person name="Davis C.M."/>
            <person name="Simpson J.R."/>
            <person name="Lauterbach L."/>
            <person name="Steele A.D."/>
            <person name="Gui C."/>
            <person name="Meng S."/>
            <person name="Li G."/>
            <person name="Viehrig K."/>
            <person name="Ye F."/>
            <person name="Su P."/>
            <person name="Kiefer A.F."/>
            <person name="Nichols A."/>
            <person name="Cepeda A.J."/>
            <person name="Yan W."/>
            <person name="Fan B."/>
            <person name="Jiang Y."/>
            <person name="Adhikari A."/>
            <person name="Zheng C.-J."/>
            <person name="Schuster L."/>
            <person name="Cowan T.M."/>
            <person name="Smanski M.J."/>
            <person name="Chevrette M.G."/>
            <person name="De Carvalho L.P.S."/>
            <person name="Shen B."/>
        </authorList>
    </citation>
    <scope>NUCLEOTIDE SEQUENCE [LARGE SCALE GENOMIC DNA]</scope>
    <source>
        <strain evidence="1 2">NPDC012605</strain>
    </source>
</reference>
<evidence type="ECO:0000313" key="2">
    <source>
        <dbReference type="Proteomes" id="UP001602370"/>
    </source>
</evidence>
<accession>A0ABW6XI81</accession>
<keyword evidence="2" id="KW-1185">Reference proteome</keyword>
<evidence type="ECO:0000313" key="1">
    <source>
        <dbReference type="EMBL" id="MFF5917193.1"/>
    </source>
</evidence>
<name>A0ABW6XI81_9ACTN</name>
<dbReference type="EMBL" id="JBIBDZ010000001">
    <property type="protein sequence ID" value="MFF5917193.1"/>
    <property type="molecule type" value="Genomic_DNA"/>
</dbReference>